<reference evidence="9" key="2">
    <citation type="submission" date="2025-09" db="UniProtKB">
        <authorList>
            <consortium name="Ensembl"/>
        </authorList>
    </citation>
    <scope>IDENTIFICATION</scope>
</reference>
<evidence type="ECO:0000256" key="2">
    <source>
        <dbReference type="ARBA" id="ARBA00022487"/>
    </source>
</evidence>
<dbReference type="InterPro" id="IPR050654">
    <property type="entry name" value="AChE-related_enzymes"/>
</dbReference>
<evidence type="ECO:0000256" key="4">
    <source>
        <dbReference type="ARBA" id="ARBA00023157"/>
    </source>
</evidence>
<dbReference type="Ensembl" id="ENSPCET00000006963.1">
    <property type="protein sequence ID" value="ENSPCEP00000006723.1"/>
    <property type="gene ID" value="ENSPCEG00000005426.1"/>
</dbReference>
<feature type="signal peptide" evidence="6">
    <location>
        <begin position="1"/>
        <end position="22"/>
    </location>
</feature>
<dbReference type="PANTHER" id="PTHR43918">
    <property type="entry name" value="ACETYLCHOLINESTERASE"/>
    <property type="match status" value="1"/>
</dbReference>
<evidence type="ECO:0000259" key="8">
    <source>
        <dbReference type="Pfam" id="PF00135"/>
    </source>
</evidence>
<dbReference type="PANTHER" id="PTHR43918:SF4">
    <property type="entry name" value="CARBOXYLIC ESTER HYDROLASE"/>
    <property type="match status" value="1"/>
</dbReference>
<feature type="domain" description="Carboxylesterase type B" evidence="8">
    <location>
        <begin position="28"/>
        <end position="540"/>
    </location>
</feature>
<dbReference type="GO" id="GO:0006581">
    <property type="term" value="P:acetylcholine catabolic process"/>
    <property type="evidence" value="ECO:0007669"/>
    <property type="project" value="TreeGrafter"/>
</dbReference>
<accession>A0A8C8RJN5</accession>
<dbReference type="InterPro" id="IPR000997">
    <property type="entry name" value="Cholinesterase"/>
</dbReference>
<feature type="compositionally biased region" description="Basic and acidic residues" evidence="7">
    <location>
        <begin position="557"/>
        <end position="573"/>
    </location>
</feature>
<evidence type="ECO:0000256" key="3">
    <source>
        <dbReference type="ARBA" id="ARBA00022801"/>
    </source>
</evidence>
<dbReference type="InterPro" id="IPR002018">
    <property type="entry name" value="CarbesteraseB"/>
</dbReference>
<comment type="similarity">
    <text evidence="1 6">Belongs to the type-B carboxylesterase/lipase family.</text>
</comment>
<proteinExistence type="inferred from homology"/>
<feature type="active site" description="Acyl-ester intermediate" evidence="5">
    <location>
        <position position="218"/>
    </location>
</feature>
<organism evidence="9 10">
    <name type="scientific">Pelusios castaneus</name>
    <name type="common">West African mud turtle</name>
    <dbReference type="NCBI Taxonomy" id="367368"/>
    <lineage>
        <taxon>Eukaryota</taxon>
        <taxon>Metazoa</taxon>
        <taxon>Chordata</taxon>
        <taxon>Craniata</taxon>
        <taxon>Vertebrata</taxon>
        <taxon>Euteleostomi</taxon>
        <taxon>Archelosauria</taxon>
        <taxon>Testudinata</taxon>
        <taxon>Testudines</taxon>
        <taxon>Pleurodira</taxon>
        <taxon>Pelomedusidae</taxon>
        <taxon>Pelusios</taxon>
    </lineage>
</organism>
<dbReference type="InterPro" id="IPR019826">
    <property type="entry name" value="Carboxylesterase_B_AS"/>
</dbReference>
<keyword evidence="10" id="KW-1185">Reference proteome</keyword>
<keyword evidence="2" id="KW-0719">Serine esterase</keyword>
<reference evidence="9" key="1">
    <citation type="submission" date="2025-08" db="UniProtKB">
        <authorList>
            <consortium name="Ensembl"/>
        </authorList>
    </citation>
    <scope>IDENTIFICATION</scope>
</reference>
<dbReference type="InterPro" id="IPR019819">
    <property type="entry name" value="Carboxylesterase_B_CS"/>
</dbReference>
<keyword evidence="3 6" id="KW-0378">Hydrolase</keyword>
<dbReference type="SUPFAM" id="SSF53474">
    <property type="entry name" value="alpha/beta-Hydrolases"/>
    <property type="match status" value="1"/>
</dbReference>
<evidence type="ECO:0000256" key="1">
    <source>
        <dbReference type="ARBA" id="ARBA00005964"/>
    </source>
</evidence>
<dbReference type="Pfam" id="PF00135">
    <property type="entry name" value="COesterase"/>
    <property type="match status" value="1"/>
</dbReference>
<evidence type="ECO:0000256" key="6">
    <source>
        <dbReference type="RuleBase" id="RU361235"/>
    </source>
</evidence>
<dbReference type="GO" id="GO:0003990">
    <property type="term" value="F:acetylcholinesterase activity"/>
    <property type="evidence" value="ECO:0007669"/>
    <property type="project" value="TreeGrafter"/>
</dbReference>
<name>A0A8C8RJN5_9SAUR</name>
<evidence type="ECO:0000313" key="10">
    <source>
        <dbReference type="Proteomes" id="UP000694393"/>
    </source>
</evidence>
<dbReference type="AlphaFoldDB" id="A0A8C8RJN5"/>
<dbReference type="PRINTS" id="PR00878">
    <property type="entry name" value="CHOLNESTRASE"/>
</dbReference>
<evidence type="ECO:0000313" key="9">
    <source>
        <dbReference type="Ensembl" id="ENSPCEP00000006723.1"/>
    </source>
</evidence>
<dbReference type="CDD" id="cd00312">
    <property type="entry name" value="Esterase_lipase"/>
    <property type="match status" value="1"/>
</dbReference>
<dbReference type="InterPro" id="IPR029058">
    <property type="entry name" value="AB_hydrolase_fold"/>
</dbReference>
<sequence>MVGLIPTLPCLLLLSLVAPSSGSEDDGTVIVTTSGPIRGKRLPAGANTVTAFLGIPYAEPPVGALRFQKPLPHQPWSHVLEATSFGNVCHQPAFPDLPEIRIWIPKGPQSEDCLFLNIWVPHPQPSEPVPLLVWIHGGGFFSGTASLDVYDGRFLATTENVIVASMNYRLGALGFLSLPPAAPGNAGLWDQRLAMKWLRDNAAAFGGDPDRLTLFGQSAGAAAIDFHLLSPGSQPLFTRAILQSGAAPAPWAWVSLQQAKERGRIWGRQLGCANGNDTALVDCLQGKEAGEFPKHELSTTHRRELLMMPFGPTSDGDFLPDIPSKLQRTGHRRPTPILTGVTTNEGGMVLKFSALPFSLENTHVGWEEFLQLVRLTVPEAPEEVVQAMARRYSQERQDGTQYLRIMDQTIGDHLFVCPVAEMAGRGVEAGNPVYAYYFTHRSSSLPSPEWKGVPHGAEVPYVFGTLASMGGANHTHTEAEVGLSLRVMRYWAEFARNGNPIGSGAKEQWPLYNSTEQNFIRLNTEPLQVEEMSPAQHCSFLASLLKEKPRPTAKTHRTTESSREKAHKEEKEK</sequence>
<dbReference type="FunFam" id="3.40.50.1820:FF:000029">
    <property type="entry name" value="Acetylcholinesterase"/>
    <property type="match status" value="1"/>
</dbReference>
<dbReference type="GO" id="GO:0005615">
    <property type="term" value="C:extracellular space"/>
    <property type="evidence" value="ECO:0007669"/>
    <property type="project" value="TreeGrafter"/>
</dbReference>
<dbReference type="GO" id="GO:0005886">
    <property type="term" value="C:plasma membrane"/>
    <property type="evidence" value="ECO:0007669"/>
    <property type="project" value="TreeGrafter"/>
</dbReference>
<protein>
    <recommendedName>
        <fullName evidence="6">Carboxylic ester hydrolase</fullName>
        <ecNumber evidence="6">3.1.1.-</ecNumber>
    </recommendedName>
</protein>
<dbReference type="PROSITE" id="PS00122">
    <property type="entry name" value="CARBOXYLESTERASE_B_1"/>
    <property type="match status" value="1"/>
</dbReference>
<feature type="active site" description="Charge relay system" evidence="5">
    <location>
        <position position="345"/>
    </location>
</feature>
<feature type="active site" description="Charge relay system" evidence="5">
    <location>
        <position position="455"/>
    </location>
</feature>
<keyword evidence="4" id="KW-1015">Disulfide bond</keyword>
<dbReference type="Gene3D" id="3.40.50.1820">
    <property type="entry name" value="alpha/beta hydrolase"/>
    <property type="match status" value="1"/>
</dbReference>
<evidence type="ECO:0000256" key="7">
    <source>
        <dbReference type="SAM" id="MobiDB-lite"/>
    </source>
</evidence>
<dbReference type="Proteomes" id="UP000694393">
    <property type="component" value="Unplaced"/>
</dbReference>
<dbReference type="PROSITE" id="PS00941">
    <property type="entry name" value="CARBOXYLESTERASE_B_2"/>
    <property type="match status" value="1"/>
</dbReference>
<evidence type="ECO:0000256" key="5">
    <source>
        <dbReference type="PIRSR" id="PIRSR600997-1"/>
    </source>
</evidence>
<feature type="region of interest" description="Disordered" evidence="7">
    <location>
        <begin position="544"/>
        <end position="573"/>
    </location>
</feature>
<dbReference type="EC" id="3.1.1.-" evidence="6"/>
<feature type="chain" id="PRO_5034478369" description="Carboxylic ester hydrolase" evidence="6">
    <location>
        <begin position="23"/>
        <end position="573"/>
    </location>
</feature>
<dbReference type="GO" id="GO:0019695">
    <property type="term" value="P:choline metabolic process"/>
    <property type="evidence" value="ECO:0007669"/>
    <property type="project" value="TreeGrafter"/>
</dbReference>
<keyword evidence="6" id="KW-0732">Signal</keyword>